<dbReference type="Pfam" id="PF00933">
    <property type="entry name" value="Glyco_hydro_3"/>
    <property type="match status" value="1"/>
</dbReference>
<evidence type="ECO:0000256" key="1">
    <source>
        <dbReference type="ARBA" id="ARBA00001231"/>
    </source>
</evidence>
<evidence type="ECO:0000313" key="9">
    <source>
        <dbReference type="EMBL" id="TXB63026.1"/>
    </source>
</evidence>
<dbReference type="OrthoDB" id="9805821at2"/>
<gene>
    <name evidence="9" type="ORF">FRY97_11010</name>
</gene>
<dbReference type="EMBL" id="VOOR01000020">
    <property type="protein sequence ID" value="TXB63026.1"/>
    <property type="molecule type" value="Genomic_DNA"/>
</dbReference>
<dbReference type="InterPro" id="IPR017853">
    <property type="entry name" value="GH"/>
</dbReference>
<feature type="domain" description="Beta-lactamase-related" evidence="7">
    <location>
        <begin position="588"/>
        <end position="953"/>
    </location>
</feature>
<proteinExistence type="inferred from homology"/>
<evidence type="ECO:0000256" key="6">
    <source>
        <dbReference type="SAM" id="SignalP"/>
    </source>
</evidence>
<dbReference type="Gene3D" id="3.40.710.10">
    <property type="entry name" value="DD-peptidase/beta-lactamase superfamily"/>
    <property type="match status" value="1"/>
</dbReference>
<dbReference type="SUPFAM" id="SSF56601">
    <property type="entry name" value="beta-lactamase/transpeptidase-like"/>
    <property type="match status" value="1"/>
</dbReference>
<dbReference type="SUPFAM" id="SSF51445">
    <property type="entry name" value="(Trans)glycosidases"/>
    <property type="match status" value="1"/>
</dbReference>
<comment type="catalytic activity">
    <reaction evidence="1">
        <text>Hydrolysis of terminal non-reducing N-acetyl-D-hexosamine residues in N-acetyl-beta-D-hexosaminides.</text>
        <dbReference type="EC" id="3.2.1.52"/>
    </reaction>
</comment>
<keyword evidence="10" id="KW-1185">Reference proteome</keyword>
<dbReference type="Gene3D" id="3.40.50.1700">
    <property type="entry name" value="Glycoside hydrolase family 3 C-terminal domain"/>
    <property type="match status" value="1"/>
</dbReference>
<reference evidence="9 10" key="1">
    <citation type="submission" date="2019-08" db="EMBL/GenBank/DDBJ databases">
        <title>Genome of Phaeodactylibacter luteus.</title>
        <authorList>
            <person name="Bowman J.P."/>
        </authorList>
    </citation>
    <scope>NUCLEOTIDE SEQUENCE [LARGE SCALE GENOMIC DNA]</scope>
    <source>
        <strain evidence="9 10">KCTC 42180</strain>
    </source>
</reference>
<protein>
    <recommendedName>
        <fullName evidence="3">beta-N-acetylhexosaminidase</fullName>
        <ecNumber evidence="3">3.2.1.52</ecNumber>
    </recommendedName>
</protein>
<feature type="signal peptide" evidence="6">
    <location>
        <begin position="1"/>
        <end position="22"/>
    </location>
</feature>
<name>A0A5C6RL03_9BACT</name>
<dbReference type="GO" id="GO:0005975">
    <property type="term" value="P:carbohydrate metabolic process"/>
    <property type="evidence" value="ECO:0007669"/>
    <property type="project" value="InterPro"/>
</dbReference>
<evidence type="ECO:0000313" key="10">
    <source>
        <dbReference type="Proteomes" id="UP000321580"/>
    </source>
</evidence>
<dbReference type="Proteomes" id="UP000321580">
    <property type="component" value="Unassembled WGS sequence"/>
</dbReference>
<dbReference type="InterPro" id="IPR050226">
    <property type="entry name" value="NagZ_Beta-hexosaminidase"/>
</dbReference>
<keyword evidence="4 9" id="KW-0378">Hydrolase</keyword>
<dbReference type="InterPro" id="IPR001764">
    <property type="entry name" value="Glyco_hydro_3_N"/>
</dbReference>
<dbReference type="GO" id="GO:0009254">
    <property type="term" value="P:peptidoglycan turnover"/>
    <property type="evidence" value="ECO:0007669"/>
    <property type="project" value="TreeGrafter"/>
</dbReference>
<dbReference type="PANTHER" id="PTHR30480:SF13">
    <property type="entry name" value="BETA-HEXOSAMINIDASE"/>
    <property type="match status" value="1"/>
</dbReference>
<comment type="caution">
    <text evidence="9">The sequence shown here is derived from an EMBL/GenBank/DDBJ whole genome shotgun (WGS) entry which is preliminary data.</text>
</comment>
<keyword evidence="5" id="KW-0326">Glycosidase</keyword>
<evidence type="ECO:0000256" key="4">
    <source>
        <dbReference type="ARBA" id="ARBA00022801"/>
    </source>
</evidence>
<dbReference type="InterPro" id="IPR036881">
    <property type="entry name" value="Glyco_hydro_3_C_sf"/>
</dbReference>
<accession>A0A5C6RL03</accession>
<organism evidence="9 10">
    <name type="scientific">Phaeodactylibacter luteus</name>
    <dbReference type="NCBI Taxonomy" id="1564516"/>
    <lineage>
        <taxon>Bacteria</taxon>
        <taxon>Pseudomonadati</taxon>
        <taxon>Bacteroidota</taxon>
        <taxon>Saprospiria</taxon>
        <taxon>Saprospirales</taxon>
        <taxon>Haliscomenobacteraceae</taxon>
        <taxon>Phaeodactylibacter</taxon>
    </lineage>
</organism>
<dbReference type="Pfam" id="PF00144">
    <property type="entry name" value="Beta-lactamase"/>
    <property type="match status" value="1"/>
</dbReference>
<dbReference type="Gene3D" id="3.20.20.300">
    <property type="entry name" value="Glycoside hydrolase, family 3, N-terminal domain"/>
    <property type="match status" value="1"/>
</dbReference>
<evidence type="ECO:0000259" key="7">
    <source>
        <dbReference type="Pfam" id="PF00144"/>
    </source>
</evidence>
<feature type="chain" id="PRO_5022826147" description="beta-N-acetylhexosaminidase" evidence="6">
    <location>
        <begin position="23"/>
        <end position="1001"/>
    </location>
</feature>
<evidence type="ECO:0000259" key="8">
    <source>
        <dbReference type="Pfam" id="PF00933"/>
    </source>
</evidence>
<dbReference type="PANTHER" id="PTHR30480">
    <property type="entry name" value="BETA-HEXOSAMINIDASE-RELATED"/>
    <property type="match status" value="1"/>
</dbReference>
<comment type="similarity">
    <text evidence="2">Belongs to the glycosyl hydrolase 3 family.</text>
</comment>
<dbReference type="InterPro" id="IPR001466">
    <property type="entry name" value="Beta-lactam-related"/>
</dbReference>
<dbReference type="InterPro" id="IPR012338">
    <property type="entry name" value="Beta-lactam/transpept-like"/>
</dbReference>
<dbReference type="GO" id="GO:0004563">
    <property type="term" value="F:beta-N-acetylhexosaminidase activity"/>
    <property type="evidence" value="ECO:0007669"/>
    <property type="project" value="UniProtKB-EC"/>
</dbReference>
<feature type="domain" description="Glycoside hydrolase family 3 N-terminal" evidence="8">
    <location>
        <begin position="40"/>
        <end position="356"/>
    </location>
</feature>
<dbReference type="RefSeq" id="WP_147167581.1">
    <property type="nucleotide sequence ID" value="NZ_VOOR01000020.1"/>
</dbReference>
<evidence type="ECO:0000256" key="5">
    <source>
        <dbReference type="ARBA" id="ARBA00023295"/>
    </source>
</evidence>
<evidence type="ECO:0000256" key="2">
    <source>
        <dbReference type="ARBA" id="ARBA00005336"/>
    </source>
</evidence>
<evidence type="ECO:0000256" key="3">
    <source>
        <dbReference type="ARBA" id="ARBA00012663"/>
    </source>
</evidence>
<keyword evidence="6" id="KW-0732">Signal</keyword>
<dbReference type="EC" id="3.2.1.52" evidence="3"/>
<dbReference type="AlphaFoldDB" id="A0A5C6RL03"/>
<sequence>MKKPTTLYLSLALLALCTTLHGQSPAHIWADSLYATLSEQERLGQLFMIRAHSDKGPAHVADVKAQIEKYKVGGLCFFQGTPKAQVQLINEYQAMASPVPLMMAIDGEWGLGMRMKATTMSFPKQLTLGAIQDNRLIYDMGAEIARQMKVAGIHVNFAPVADVNNNPANPVINNRSFGEDRLNVTAKSWRYAQGMQDHGVMACAKHFPGHGDTNVDSHYDLPVINHGLDRLDSIELFPFRELAKRGIGSMMVAHLNVPTLDARENRPTTLSYGTVTRLLKEGLEYDGLIFTDALEMKGVTKHFESGQVEAEALVAGNDVLLLPEDMEAAFSEIRKYLADGRLSWEQLEHSIKKVLRAKYELGVTQFEPLSTDELHEQLHTDDAYQLKRELLANALTLVRNPEGLIPFQDLSATKMAALDIGRSTASPFQQRLLEYRQMPTFQAPASLPLDQQRKLMRELSQADVVIVGLHNMNKSAEQQFGISGNAREFLRVLNEQTKVVLTVFGNPYSLQYFDDIPWVLEAYEEEEDMQALAAEGLFGARAFRGRLPVTASPISRFGDGVITRPIGRFGFAPPQEAGMDAATLAEIDGIVEEAIAERATPGCVVLVAKDEKIVLKKAYGYHTYAKEQRVQEDDVYDLASITKIAASTLAVMKLAEQGLADLDAPLANYLPQLAGTNKAALTLRDIMAHRAGLKDWIPFYQRTVARNGKRMVRDKTLYRAAAEPGFSTAVAPQLFLKDDFRMAIFQEIYDSPVDERPRYKYSDLGFYLIADLVERLSGQPLDQFVKGHFYQPLNLESAGFNPMLRGFADRIPPTEIDDYFRLQAVRGYVHDMGAAMLGGVSGHAGLFSNAKDLAVLMQMLLNGGSYGGEQLLAAETIRQFTSRHPKSTRRGIGFDMKQLDHSRWMNLPPEAANGTFGHTGFTGTCTWADPEQNLVFVFLSNRTYPDMSNFKLNKLGTRRRILSVIYESIAQYEQQTAMLASPHKNAWAQAQPSALVPIGAP</sequence>
<dbReference type="InterPro" id="IPR036962">
    <property type="entry name" value="Glyco_hydro_3_N_sf"/>
</dbReference>